<protein>
    <submittedName>
        <fullName evidence="3">Peptidoglycan binding-like</fullName>
    </submittedName>
</protein>
<dbReference type="GO" id="GO:0008233">
    <property type="term" value="F:peptidase activity"/>
    <property type="evidence" value="ECO:0007669"/>
    <property type="project" value="InterPro"/>
</dbReference>
<dbReference type="InterPro" id="IPR036365">
    <property type="entry name" value="PGBD-like_sf"/>
</dbReference>
<sequence>MIYPFIKLEVPTALKKFKNGQLPDNVLAPVATGGKMYSEAAKHFNALYTAALTAGFKLKNVGDYRSFDSQVAMFNDRYVLTDQGAGVTRQYQGKTWYLKKGKAPSAAPDPTGLKGSNHGWGLAMDLGYDVGGRLTSMGGKCLEWMCANAPKYGFYLQGNNPASKEFEAWHWQYCLGDKTLDGSVQVSPAAPAVGPLLFNYPGNPVGLGSKGPDAALVQAVIGAKADGDFGPKSVESLKAWQTSNGLTADGSVGPVTWKKMFG</sequence>
<dbReference type="EMBL" id="LR796612">
    <property type="protein sequence ID" value="CAB4154387.1"/>
    <property type="molecule type" value="Genomic_DNA"/>
</dbReference>
<organism evidence="3">
    <name type="scientific">uncultured Caudovirales phage</name>
    <dbReference type="NCBI Taxonomy" id="2100421"/>
    <lineage>
        <taxon>Viruses</taxon>
        <taxon>Duplodnaviria</taxon>
        <taxon>Heunggongvirae</taxon>
        <taxon>Uroviricota</taxon>
        <taxon>Caudoviricetes</taxon>
        <taxon>Peduoviridae</taxon>
        <taxon>Maltschvirus</taxon>
        <taxon>Maltschvirus maltsch</taxon>
    </lineage>
</organism>
<dbReference type="Gene3D" id="1.10.101.10">
    <property type="entry name" value="PGBD-like superfamily/PGBD"/>
    <property type="match status" value="1"/>
</dbReference>
<gene>
    <name evidence="3" type="ORF">UFOVP629_118</name>
</gene>
<dbReference type="GO" id="GO:0006508">
    <property type="term" value="P:proteolysis"/>
    <property type="evidence" value="ECO:0007669"/>
    <property type="project" value="InterPro"/>
</dbReference>
<dbReference type="InterPro" id="IPR052179">
    <property type="entry name" value="DD-CPase-like"/>
</dbReference>
<dbReference type="CDD" id="cd14814">
    <property type="entry name" value="Peptidase_M15"/>
    <property type="match status" value="1"/>
</dbReference>
<evidence type="ECO:0000259" key="1">
    <source>
        <dbReference type="Pfam" id="PF01471"/>
    </source>
</evidence>
<dbReference type="PANTHER" id="PTHR34385:SF1">
    <property type="entry name" value="PEPTIDOGLYCAN L-ALANYL-D-GLUTAMATE ENDOPEPTIDASE CWLK"/>
    <property type="match status" value="1"/>
</dbReference>
<proteinExistence type="predicted"/>
<dbReference type="InterPro" id="IPR036366">
    <property type="entry name" value="PGBDSf"/>
</dbReference>
<dbReference type="InterPro" id="IPR002477">
    <property type="entry name" value="Peptidoglycan-bd-like"/>
</dbReference>
<dbReference type="SUPFAM" id="SSF55166">
    <property type="entry name" value="Hedgehog/DD-peptidase"/>
    <property type="match status" value="1"/>
</dbReference>
<dbReference type="SUPFAM" id="SSF47090">
    <property type="entry name" value="PGBD-like"/>
    <property type="match status" value="1"/>
</dbReference>
<reference evidence="3" key="1">
    <citation type="submission" date="2020-04" db="EMBL/GenBank/DDBJ databases">
        <authorList>
            <person name="Chiriac C."/>
            <person name="Salcher M."/>
            <person name="Ghai R."/>
            <person name="Kavagutti S V."/>
        </authorList>
    </citation>
    <scope>NUCLEOTIDE SEQUENCE</scope>
</reference>
<dbReference type="PANTHER" id="PTHR34385">
    <property type="entry name" value="D-ALANYL-D-ALANINE CARBOXYPEPTIDASE"/>
    <property type="match status" value="1"/>
</dbReference>
<accession>A0A6J5N6P5</accession>
<evidence type="ECO:0000259" key="2">
    <source>
        <dbReference type="Pfam" id="PF02557"/>
    </source>
</evidence>
<dbReference type="Gene3D" id="3.30.1380.10">
    <property type="match status" value="1"/>
</dbReference>
<dbReference type="Pfam" id="PF01471">
    <property type="entry name" value="PG_binding_1"/>
    <property type="match status" value="1"/>
</dbReference>
<dbReference type="InterPro" id="IPR003709">
    <property type="entry name" value="VanY-like_core_dom"/>
</dbReference>
<dbReference type="InterPro" id="IPR009045">
    <property type="entry name" value="Zn_M74/Hedgehog-like"/>
</dbReference>
<dbReference type="Pfam" id="PF02557">
    <property type="entry name" value="VanY"/>
    <property type="match status" value="1"/>
</dbReference>
<feature type="domain" description="D-alanyl-D-alanine carboxypeptidase-like core" evidence="2">
    <location>
        <begin position="35"/>
        <end position="174"/>
    </location>
</feature>
<evidence type="ECO:0000313" key="3">
    <source>
        <dbReference type="EMBL" id="CAB4154387.1"/>
    </source>
</evidence>
<feature type="domain" description="Peptidoglycan binding-like" evidence="1">
    <location>
        <begin position="224"/>
        <end position="260"/>
    </location>
</feature>
<name>A0A6J5N6P5_9CAUD</name>